<dbReference type="PROSITE" id="PS00624">
    <property type="entry name" value="GMC_OXRED_2"/>
    <property type="match status" value="1"/>
</dbReference>
<evidence type="ECO:0000313" key="6">
    <source>
        <dbReference type="EMBL" id="MBO2440956.1"/>
    </source>
</evidence>
<evidence type="ECO:0000256" key="2">
    <source>
        <dbReference type="ARBA" id="ARBA00022630"/>
    </source>
</evidence>
<dbReference type="InterPro" id="IPR003953">
    <property type="entry name" value="FAD-dep_OxRdtase_2_FAD-bd"/>
</dbReference>
<gene>
    <name evidence="6" type="ORF">J4557_25865</name>
</gene>
<dbReference type="InterPro" id="IPR036188">
    <property type="entry name" value="FAD/NAD-bd_sf"/>
</dbReference>
<keyword evidence="7" id="KW-1185">Reference proteome</keyword>
<dbReference type="EMBL" id="JAGEOK010000016">
    <property type="protein sequence ID" value="MBO2440956.1"/>
    <property type="molecule type" value="Genomic_DNA"/>
</dbReference>
<evidence type="ECO:0000256" key="4">
    <source>
        <dbReference type="ARBA" id="ARBA00023002"/>
    </source>
</evidence>
<dbReference type="Pfam" id="PF00732">
    <property type="entry name" value="GMC_oxred_N"/>
    <property type="match status" value="1"/>
</dbReference>
<organism evidence="6 7">
    <name type="scientific">Actinomadura nitritigenes</name>
    <dbReference type="NCBI Taxonomy" id="134602"/>
    <lineage>
        <taxon>Bacteria</taxon>
        <taxon>Bacillati</taxon>
        <taxon>Actinomycetota</taxon>
        <taxon>Actinomycetes</taxon>
        <taxon>Streptosporangiales</taxon>
        <taxon>Thermomonosporaceae</taxon>
        <taxon>Actinomadura</taxon>
    </lineage>
</organism>
<reference evidence="6 7" key="1">
    <citation type="submission" date="2021-03" db="EMBL/GenBank/DDBJ databases">
        <authorList>
            <person name="Kanchanasin P."/>
            <person name="Saeng-In P."/>
            <person name="Phongsopitanun W."/>
            <person name="Yuki M."/>
            <person name="Kudo T."/>
            <person name="Ohkuma M."/>
            <person name="Tanasupawat S."/>
        </authorList>
    </citation>
    <scope>NUCLEOTIDE SEQUENCE [LARGE SCALE GENOMIC DNA]</scope>
    <source>
        <strain evidence="6 7">L46</strain>
    </source>
</reference>
<accession>A0ABS3R465</accession>
<dbReference type="RefSeq" id="WP_208269311.1">
    <property type="nucleotide sequence ID" value="NZ_BAAAGM010000038.1"/>
</dbReference>
<dbReference type="SUPFAM" id="SSF51905">
    <property type="entry name" value="FAD/NAD(P)-binding domain"/>
    <property type="match status" value="1"/>
</dbReference>
<feature type="domain" description="Glucose-methanol-choline oxidoreductase N-terminal" evidence="5">
    <location>
        <begin position="373"/>
        <end position="387"/>
    </location>
</feature>
<name>A0ABS3R465_9ACTN</name>
<evidence type="ECO:0000259" key="5">
    <source>
        <dbReference type="PROSITE" id="PS00624"/>
    </source>
</evidence>
<dbReference type="Pfam" id="PF05199">
    <property type="entry name" value="GMC_oxred_C"/>
    <property type="match status" value="1"/>
</dbReference>
<dbReference type="Pfam" id="PF00890">
    <property type="entry name" value="FAD_binding_2"/>
    <property type="match status" value="1"/>
</dbReference>
<comment type="caution">
    <text evidence="6">The sequence shown here is derived from an EMBL/GenBank/DDBJ whole genome shotgun (WGS) entry which is preliminary data.</text>
</comment>
<evidence type="ECO:0000256" key="3">
    <source>
        <dbReference type="ARBA" id="ARBA00022827"/>
    </source>
</evidence>
<dbReference type="PANTHER" id="PTHR46056:SF12">
    <property type="entry name" value="LONG-CHAIN-ALCOHOL OXIDASE"/>
    <property type="match status" value="1"/>
</dbReference>
<keyword evidence="4" id="KW-0560">Oxidoreductase</keyword>
<comment type="similarity">
    <text evidence="1">Belongs to the GMC oxidoreductase family.</text>
</comment>
<dbReference type="Proteomes" id="UP000666915">
    <property type="component" value="Unassembled WGS sequence"/>
</dbReference>
<evidence type="ECO:0000313" key="7">
    <source>
        <dbReference type="Proteomes" id="UP000666915"/>
    </source>
</evidence>
<dbReference type="InterPro" id="IPR007867">
    <property type="entry name" value="GMC_OxRtase_C"/>
</dbReference>
<sequence>MTRTLATPGAPARTASRALTSTTSALLGLDDTEQARRVAARVDGLTGRFPRVLGAGFHTGAALIEAAALLRTGRRLDRLSTAERDALCAALTAHPIPAALIDALKMPALLALADREPAGTGLARPDPDLDCVTAAEYPACTTADAVVVGSGAAGAMAARELARAGLRVVIVEEGRRFGAADFRERLPVERFGDLYRDGGATAALGLPPVLLPVGRAVGGSTVVNSGTCYRPPREVVDRWRRQGIDLVDRFDALLPEVENTLSVARQPTDVLGRNGALALQGAERLGWQAAPLLRNAPGCAGSCQCAVGCPRNAKNGVHLNALPQACSAGARIVCELRVDRLLVERGRAAGISGHRPDGSTVQILSPLVIVAAGATETPPLLRRSGLGRHPRLGRGLTLHPATSLAGRFDRPVRSWEGVLQSVGIEQWHRDGILLEATAAPPGMGTFLLPGTGTRLRAEIEGSSHLATLGAMIADAPSGRVHGTRRSVPVYRLAPADHRRLRQAILAMGEVMFAAGASEVLTGLTRHPRAGDPAELRDIITRTPASQLHLAAFHPAGTARMGTDPDTSPVDNEGRLRGVAGVRVVDASVLPSCPTVNPQITIMAMALAITERILNDAS</sequence>
<proteinExistence type="inferred from homology"/>
<dbReference type="PANTHER" id="PTHR46056">
    <property type="entry name" value="LONG-CHAIN-ALCOHOL OXIDASE"/>
    <property type="match status" value="1"/>
</dbReference>
<keyword evidence="3" id="KW-0274">FAD</keyword>
<keyword evidence="2" id="KW-0285">Flavoprotein</keyword>
<protein>
    <submittedName>
        <fullName evidence="6">GMC family oxidoreductase</fullName>
    </submittedName>
</protein>
<evidence type="ECO:0000256" key="1">
    <source>
        <dbReference type="ARBA" id="ARBA00010790"/>
    </source>
</evidence>
<dbReference type="Gene3D" id="3.50.50.60">
    <property type="entry name" value="FAD/NAD(P)-binding domain"/>
    <property type="match status" value="2"/>
</dbReference>
<dbReference type="InterPro" id="IPR000172">
    <property type="entry name" value="GMC_OxRdtase_N"/>
</dbReference>